<comment type="caution">
    <text evidence="1">The sequence shown here is derived from an EMBL/GenBank/DDBJ whole genome shotgun (WGS) entry which is preliminary data.</text>
</comment>
<name>A0A927IBD0_9ACTN</name>
<protein>
    <submittedName>
        <fullName evidence="1">Uncharacterized protein</fullName>
    </submittedName>
</protein>
<accession>A0A927IBD0</accession>
<organism evidence="1 2">
    <name type="scientific">Streptomyces chumphonensis</name>
    <dbReference type="NCBI Taxonomy" id="1214925"/>
    <lineage>
        <taxon>Bacteria</taxon>
        <taxon>Bacillati</taxon>
        <taxon>Actinomycetota</taxon>
        <taxon>Actinomycetes</taxon>
        <taxon>Kitasatosporales</taxon>
        <taxon>Streptomycetaceae</taxon>
        <taxon>Streptomyces</taxon>
    </lineage>
</organism>
<sequence>MALIEEQGVLRCLHREREAIHLVATCSRGTAYDYGSGAHVGLHIDNEWLKGNSFRHERNRAFGVLGVNLGTAERYLLVVDRSAAQIAGELGEPGSVTVERMKDEFLGRFPLYPVLQVRIEPGQGYFCNPQNLIHDGATNNSGPVDVSLFIFGYFAAIAGRNQQR</sequence>
<reference evidence="1" key="1">
    <citation type="submission" date="2020-09" db="EMBL/GenBank/DDBJ databases">
        <title>Secondary metabolite and genome analysis of marine Streptomyces chumphonensis KK1-2T.</title>
        <authorList>
            <person name="Phongsopitanun W."/>
            <person name="Kanchanasin P."/>
            <person name="Pittayakhajonwut P."/>
            <person name="Suwanborirux K."/>
            <person name="Tanasupawat S."/>
        </authorList>
    </citation>
    <scope>NUCLEOTIDE SEQUENCE</scope>
    <source>
        <strain evidence="1">KK1-2</strain>
    </source>
</reference>
<dbReference type="Proteomes" id="UP000632289">
    <property type="component" value="Unassembled WGS sequence"/>
</dbReference>
<dbReference type="RefSeq" id="WP_191207711.1">
    <property type="nucleotide sequence ID" value="NZ_JACXYU010000001.1"/>
</dbReference>
<gene>
    <name evidence="1" type="ORF">IF129_02435</name>
</gene>
<dbReference type="AlphaFoldDB" id="A0A927IBD0"/>
<keyword evidence="2" id="KW-1185">Reference proteome</keyword>
<dbReference type="EMBL" id="JACXYU010000001">
    <property type="protein sequence ID" value="MBD3930434.1"/>
    <property type="molecule type" value="Genomic_DNA"/>
</dbReference>
<evidence type="ECO:0000313" key="2">
    <source>
        <dbReference type="Proteomes" id="UP000632289"/>
    </source>
</evidence>
<proteinExistence type="predicted"/>
<evidence type="ECO:0000313" key="1">
    <source>
        <dbReference type="EMBL" id="MBD3930434.1"/>
    </source>
</evidence>